<proteinExistence type="inferred from homology"/>
<reference evidence="13" key="1">
    <citation type="submission" date="2021-10" db="EMBL/GenBank/DDBJ databases">
        <title>Tropical sea cucumber genome reveals ecological adaptation and Cuvierian tubules defense mechanism.</title>
        <authorList>
            <person name="Chen T."/>
        </authorList>
    </citation>
    <scope>NUCLEOTIDE SEQUENCE</scope>
    <source>
        <strain evidence="13">Nanhai2018</strain>
        <tissue evidence="13">Muscle</tissue>
    </source>
</reference>
<dbReference type="OrthoDB" id="6132759at2759"/>
<feature type="transmembrane region" description="Helical" evidence="12">
    <location>
        <begin position="188"/>
        <end position="212"/>
    </location>
</feature>
<dbReference type="GO" id="GO:0006814">
    <property type="term" value="P:sodium ion transport"/>
    <property type="evidence" value="ECO:0007669"/>
    <property type="project" value="UniProtKB-KW"/>
</dbReference>
<evidence type="ECO:0000256" key="2">
    <source>
        <dbReference type="ARBA" id="ARBA00006434"/>
    </source>
</evidence>
<dbReference type="NCBIfam" id="TIGR00813">
    <property type="entry name" value="sss"/>
    <property type="match status" value="1"/>
</dbReference>
<dbReference type="Pfam" id="PF00474">
    <property type="entry name" value="SSF"/>
    <property type="match status" value="1"/>
</dbReference>
<keyword evidence="10" id="KW-0739">Sodium transport</keyword>
<evidence type="ECO:0000256" key="6">
    <source>
        <dbReference type="ARBA" id="ARBA00022989"/>
    </source>
</evidence>
<evidence type="ECO:0000256" key="12">
    <source>
        <dbReference type="SAM" id="Phobius"/>
    </source>
</evidence>
<protein>
    <submittedName>
        <fullName evidence="13">Sodium-coupled monocarboxylate transporter 2</fullName>
    </submittedName>
</protein>
<dbReference type="AlphaFoldDB" id="A0A9Q0YF83"/>
<keyword evidence="14" id="KW-1185">Reference proteome</keyword>
<evidence type="ECO:0000313" key="13">
    <source>
        <dbReference type="EMBL" id="KAJ8020295.1"/>
    </source>
</evidence>
<organism evidence="13 14">
    <name type="scientific">Holothuria leucospilota</name>
    <name type="common">Black long sea cucumber</name>
    <name type="synonym">Mertensiothuria leucospilota</name>
    <dbReference type="NCBI Taxonomy" id="206669"/>
    <lineage>
        <taxon>Eukaryota</taxon>
        <taxon>Metazoa</taxon>
        <taxon>Echinodermata</taxon>
        <taxon>Eleutherozoa</taxon>
        <taxon>Echinozoa</taxon>
        <taxon>Holothuroidea</taxon>
        <taxon>Aspidochirotacea</taxon>
        <taxon>Aspidochirotida</taxon>
        <taxon>Holothuriidae</taxon>
        <taxon>Holothuria</taxon>
    </lineage>
</organism>
<name>A0A9Q0YF83_HOLLE</name>
<evidence type="ECO:0000256" key="5">
    <source>
        <dbReference type="ARBA" id="ARBA00022692"/>
    </source>
</evidence>
<keyword evidence="4" id="KW-1003">Cell membrane</keyword>
<keyword evidence="6 12" id="KW-1133">Transmembrane helix</keyword>
<comment type="caution">
    <text evidence="13">The sequence shown here is derived from an EMBL/GenBank/DDBJ whole genome shotgun (WGS) entry which is preliminary data.</text>
</comment>
<evidence type="ECO:0000256" key="8">
    <source>
        <dbReference type="ARBA" id="ARBA00023065"/>
    </source>
</evidence>
<keyword evidence="8" id="KW-0406">Ion transport</keyword>
<keyword evidence="5 12" id="KW-0812">Transmembrane</keyword>
<evidence type="ECO:0000256" key="7">
    <source>
        <dbReference type="ARBA" id="ARBA00023053"/>
    </source>
</evidence>
<dbReference type="InterPro" id="IPR051163">
    <property type="entry name" value="Sodium:Solute_Symporter_SSF"/>
</dbReference>
<evidence type="ECO:0000256" key="11">
    <source>
        <dbReference type="RuleBase" id="RU362091"/>
    </source>
</evidence>
<feature type="transmembrane region" description="Helical" evidence="12">
    <location>
        <begin position="272"/>
        <end position="299"/>
    </location>
</feature>
<feature type="transmembrane region" description="Helical" evidence="12">
    <location>
        <begin position="123"/>
        <end position="142"/>
    </location>
</feature>
<dbReference type="Proteomes" id="UP001152320">
    <property type="component" value="Chromosome 22"/>
</dbReference>
<gene>
    <name evidence="13" type="ORF">HOLleu_39853</name>
</gene>
<dbReference type="InterPro" id="IPR001734">
    <property type="entry name" value="Na/solute_symporter"/>
</dbReference>
<dbReference type="GO" id="GO:0015293">
    <property type="term" value="F:symporter activity"/>
    <property type="evidence" value="ECO:0007669"/>
    <property type="project" value="TreeGrafter"/>
</dbReference>
<feature type="transmembrane region" description="Helical" evidence="12">
    <location>
        <begin position="435"/>
        <end position="457"/>
    </location>
</feature>
<evidence type="ECO:0000256" key="9">
    <source>
        <dbReference type="ARBA" id="ARBA00023136"/>
    </source>
</evidence>
<feature type="transmembrane region" description="Helical" evidence="12">
    <location>
        <begin position="49"/>
        <end position="68"/>
    </location>
</feature>
<dbReference type="InterPro" id="IPR038377">
    <property type="entry name" value="Na/Glc_symporter_sf"/>
</dbReference>
<feature type="transmembrane region" description="Helical" evidence="12">
    <location>
        <begin position="6"/>
        <end position="28"/>
    </location>
</feature>
<dbReference type="PROSITE" id="PS50283">
    <property type="entry name" value="NA_SOLUT_SYMP_3"/>
    <property type="match status" value="1"/>
</dbReference>
<dbReference type="Gene3D" id="1.20.1730.10">
    <property type="entry name" value="Sodium/glucose cotransporter"/>
    <property type="match status" value="1"/>
</dbReference>
<keyword evidence="7" id="KW-0915">Sodium</keyword>
<feature type="transmembrane region" description="Helical" evidence="12">
    <location>
        <begin position="512"/>
        <end position="534"/>
    </location>
</feature>
<keyword evidence="9 12" id="KW-0472">Membrane</keyword>
<dbReference type="GO" id="GO:0005886">
    <property type="term" value="C:plasma membrane"/>
    <property type="evidence" value="ECO:0007669"/>
    <property type="project" value="UniProtKB-SubCell"/>
</dbReference>
<dbReference type="CDD" id="cd11492">
    <property type="entry name" value="SLC5sbd_NIS-SMVT"/>
    <property type="match status" value="1"/>
</dbReference>
<evidence type="ECO:0000313" key="14">
    <source>
        <dbReference type="Proteomes" id="UP001152320"/>
    </source>
</evidence>
<dbReference type="EMBL" id="JAIZAY010000022">
    <property type="protein sequence ID" value="KAJ8020295.1"/>
    <property type="molecule type" value="Genomic_DNA"/>
</dbReference>
<comment type="subcellular location">
    <subcellularLocation>
        <location evidence="1">Cell membrane</location>
        <topology evidence="1">Multi-pass membrane protein</topology>
    </subcellularLocation>
</comment>
<dbReference type="PANTHER" id="PTHR42985">
    <property type="entry name" value="SODIUM-COUPLED MONOCARBOXYLATE TRANSPORTER"/>
    <property type="match status" value="1"/>
</dbReference>
<feature type="transmembrane region" description="Helical" evidence="12">
    <location>
        <begin position="379"/>
        <end position="400"/>
    </location>
</feature>
<dbReference type="PANTHER" id="PTHR42985:SF40">
    <property type="entry name" value="LD47995P-RELATED"/>
    <property type="match status" value="1"/>
</dbReference>
<feature type="transmembrane region" description="Helical" evidence="12">
    <location>
        <begin position="232"/>
        <end position="251"/>
    </location>
</feature>
<evidence type="ECO:0000256" key="1">
    <source>
        <dbReference type="ARBA" id="ARBA00004651"/>
    </source>
</evidence>
<evidence type="ECO:0000256" key="4">
    <source>
        <dbReference type="ARBA" id="ARBA00022475"/>
    </source>
</evidence>
<sequence>MAFLEVADYVVLVVFLLLSASIGLYHALRGDRQRTAKEYLLADRQMHPIPVTISVVVSVLSAVTFLGIPAEVYIHGPQFWMSLPAKIFPMCIIPFSFVPVFYKLQVTSVYEYLEVRFGRTVRLLGMGTNFIHLVFYLGVATYGPALALNAVTGLSLAGSILAVGVVCTFYTSIGGIKAVLWADVFQSIIFLAGFFITIFACSAHVGGFYEIFRINSRDGRDTFFDFRLNPTIRHTFWSVFIGFGISMTAYAGTNQIIVQRYMTCRTLKEAQWVAGAGSFFIGVVEVIAVLTGLCMYAYFAGCDPVSTGEVQRADQLMAYVILDLFQHLPGMAGFLISAVFSASLSTISSGVNSLTTLVGQDIIKPFFPQLTDFRFTISLKLIAVFFGICTIVMAFLASVLGGLLSLTLTIVGILNGPILGIFSLGVYFPWANSKGAIAGMISALAIGGWLKIGALVYPPIIDDPPLFVDKCPALVSNVTEIATTEFLGLVTEGTGVMLNGRPGIARLYALSYAYYSPLACFITIIVGLLVSFLTNPTDPSSLNRDLLSPIAKTCCSLPKELQKELPSEVPNQTENTTL</sequence>
<keyword evidence="3" id="KW-0813">Transport</keyword>
<comment type="similarity">
    <text evidence="2 11">Belongs to the sodium:solute symporter (SSF) (TC 2.A.21) family.</text>
</comment>
<feature type="transmembrane region" description="Helical" evidence="12">
    <location>
        <begin position="332"/>
        <end position="358"/>
    </location>
</feature>
<evidence type="ECO:0000256" key="10">
    <source>
        <dbReference type="ARBA" id="ARBA00023201"/>
    </source>
</evidence>
<feature type="transmembrane region" description="Helical" evidence="12">
    <location>
        <begin position="80"/>
        <end position="102"/>
    </location>
</feature>
<feature type="transmembrane region" description="Helical" evidence="12">
    <location>
        <begin position="154"/>
        <end position="176"/>
    </location>
</feature>
<evidence type="ECO:0000256" key="3">
    <source>
        <dbReference type="ARBA" id="ARBA00022448"/>
    </source>
</evidence>
<accession>A0A9Q0YF83</accession>
<feature type="transmembrane region" description="Helical" evidence="12">
    <location>
        <begin position="406"/>
        <end position="428"/>
    </location>
</feature>